<keyword evidence="2" id="KW-0479">Metal-binding</keyword>
<evidence type="ECO:0000259" key="9">
    <source>
        <dbReference type="PROSITE" id="PS50048"/>
    </source>
</evidence>
<dbReference type="InterPro" id="IPR036864">
    <property type="entry name" value="Zn2-C6_fun-type_DNA-bd_sf"/>
</dbReference>
<keyword evidence="7" id="KW-0539">Nucleus</keyword>
<dbReference type="SUPFAM" id="SSF57701">
    <property type="entry name" value="Zn2/Cys6 DNA-binding domain"/>
    <property type="match status" value="1"/>
</dbReference>
<sequence length="202" mass="22693">MPAAWRHIEPKPGGAIAVEAQDIQKSKRKLTKIACNNCRTKKIKCDGGRPECEPCKGRGPCVYENKNGQAQIQELRGENDQLKHENEQLKHENEQLKHENEQLKHENEQLTHQMSRLELDINSKVSADVQRAPGVQLEQQFMGSLTEEPSYTEQPTSTVLWPSLPAEQQHALPSQCPEGLFRAKSDLGWNSSCPCGCGQLMV</sequence>
<proteinExistence type="predicted"/>
<evidence type="ECO:0000313" key="11">
    <source>
        <dbReference type="Proteomes" id="UP001446871"/>
    </source>
</evidence>
<evidence type="ECO:0000256" key="5">
    <source>
        <dbReference type="ARBA" id="ARBA00023125"/>
    </source>
</evidence>
<evidence type="ECO:0000256" key="2">
    <source>
        <dbReference type="ARBA" id="ARBA00022723"/>
    </source>
</evidence>
<evidence type="ECO:0000256" key="7">
    <source>
        <dbReference type="ARBA" id="ARBA00023242"/>
    </source>
</evidence>
<dbReference type="PROSITE" id="PS50048">
    <property type="entry name" value="ZN2_CY6_FUNGAL_2"/>
    <property type="match status" value="1"/>
</dbReference>
<reference evidence="10 11" key="1">
    <citation type="submission" date="2023-01" db="EMBL/GenBank/DDBJ databases">
        <title>Analysis of 21 Apiospora genomes using comparative genomics revels a genus with tremendous synthesis potential of carbohydrate active enzymes and secondary metabolites.</title>
        <authorList>
            <person name="Sorensen T."/>
        </authorList>
    </citation>
    <scope>NUCLEOTIDE SEQUENCE [LARGE SCALE GENOMIC DNA]</scope>
    <source>
        <strain evidence="10 11">CBS 83171</strain>
    </source>
</reference>
<organism evidence="10 11">
    <name type="scientific">Apiospora saccharicola</name>
    <dbReference type="NCBI Taxonomy" id="335842"/>
    <lineage>
        <taxon>Eukaryota</taxon>
        <taxon>Fungi</taxon>
        <taxon>Dikarya</taxon>
        <taxon>Ascomycota</taxon>
        <taxon>Pezizomycotina</taxon>
        <taxon>Sordariomycetes</taxon>
        <taxon>Xylariomycetidae</taxon>
        <taxon>Amphisphaeriales</taxon>
        <taxon>Apiosporaceae</taxon>
        <taxon>Apiospora</taxon>
    </lineage>
</organism>
<dbReference type="InterPro" id="IPR051615">
    <property type="entry name" value="Transcr_Regulatory_Elem"/>
</dbReference>
<keyword evidence="5" id="KW-0238">DNA-binding</keyword>
<comment type="caution">
    <text evidence="10">The sequence shown here is derived from an EMBL/GenBank/DDBJ whole genome shotgun (WGS) entry which is preliminary data.</text>
</comment>
<keyword evidence="3" id="KW-0862">Zinc</keyword>
<dbReference type="EMBL" id="JAQQWM010000008">
    <property type="protein sequence ID" value="KAK8053313.1"/>
    <property type="molecule type" value="Genomic_DNA"/>
</dbReference>
<evidence type="ECO:0000256" key="6">
    <source>
        <dbReference type="ARBA" id="ARBA00023163"/>
    </source>
</evidence>
<dbReference type="Pfam" id="PF00172">
    <property type="entry name" value="Zn_clus"/>
    <property type="match status" value="1"/>
</dbReference>
<evidence type="ECO:0000256" key="1">
    <source>
        <dbReference type="ARBA" id="ARBA00004123"/>
    </source>
</evidence>
<dbReference type="CDD" id="cd00067">
    <property type="entry name" value="GAL4"/>
    <property type="match status" value="1"/>
</dbReference>
<evidence type="ECO:0000256" key="8">
    <source>
        <dbReference type="SAM" id="Coils"/>
    </source>
</evidence>
<keyword evidence="6" id="KW-0804">Transcription</keyword>
<keyword evidence="11" id="KW-1185">Reference proteome</keyword>
<dbReference type="Gene3D" id="1.20.5.340">
    <property type="match status" value="1"/>
</dbReference>
<dbReference type="SMART" id="SM00066">
    <property type="entry name" value="GAL4"/>
    <property type="match status" value="1"/>
</dbReference>
<gene>
    <name evidence="10" type="ORF">PG996_012614</name>
</gene>
<dbReference type="PANTHER" id="PTHR31313:SF81">
    <property type="entry name" value="TY1 ENHANCER ACTIVATOR"/>
    <property type="match status" value="1"/>
</dbReference>
<accession>A0ABR1U5V3</accession>
<evidence type="ECO:0000256" key="4">
    <source>
        <dbReference type="ARBA" id="ARBA00023015"/>
    </source>
</evidence>
<protein>
    <recommendedName>
        <fullName evidence="9">Zn(2)-C6 fungal-type domain-containing protein</fullName>
    </recommendedName>
</protein>
<keyword evidence="4" id="KW-0805">Transcription regulation</keyword>
<dbReference type="PANTHER" id="PTHR31313">
    <property type="entry name" value="TY1 ENHANCER ACTIVATOR"/>
    <property type="match status" value="1"/>
</dbReference>
<evidence type="ECO:0000256" key="3">
    <source>
        <dbReference type="ARBA" id="ARBA00022833"/>
    </source>
</evidence>
<dbReference type="InterPro" id="IPR001138">
    <property type="entry name" value="Zn2Cys6_DnaBD"/>
</dbReference>
<comment type="subcellular location">
    <subcellularLocation>
        <location evidence="1">Nucleus</location>
    </subcellularLocation>
</comment>
<name>A0ABR1U5V3_9PEZI</name>
<dbReference type="Proteomes" id="UP001446871">
    <property type="component" value="Unassembled WGS sequence"/>
</dbReference>
<dbReference type="Gene3D" id="4.10.240.10">
    <property type="entry name" value="Zn(2)-C6 fungal-type DNA-binding domain"/>
    <property type="match status" value="1"/>
</dbReference>
<feature type="domain" description="Zn(2)-C6 fungal-type" evidence="9">
    <location>
        <begin position="34"/>
        <end position="63"/>
    </location>
</feature>
<keyword evidence="8" id="KW-0175">Coiled coil</keyword>
<evidence type="ECO:0000313" key="10">
    <source>
        <dbReference type="EMBL" id="KAK8053313.1"/>
    </source>
</evidence>
<feature type="coiled-coil region" evidence="8">
    <location>
        <begin position="65"/>
        <end position="120"/>
    </location>
</feature>